<evidence type="ECO:0000313" key="2">
    <source>
        <dbReference type="Proteomes" id="UP001239111"/>
    </source>
</evidence>
<accession>A0ACC2N7C0</accession>
<gene>
    <name evidence="1" type="ORF">QAD02_008443</name>
</gene>
<sequence>MVANILQSSVINQMSTLNISSSDQYVSDQISTTPCEQHAGDDETCTNIISGNVPRILRCRMTKVEGSQYASDRSLLHDIQKMTGVVGLSPNSSVLRNGYAVGTFVPTTPMELTTADMCLSALYLHELHHRHVR</sequence>
<dbReference type="EMBL" id="CM056744">
    <property type="protein sequence ID" value="KAJ8666781.1"/>
    <property type="molecule type" value="Genomic_DNA"/>
</dbReference>
<name>A0ACC2N7C0_9HYME</name>
<organism evidence="1 2">
    <name type="scientific">Eretmocerus hayati</name>
    <dbReference type="NCBI Taxonomy" id="131215"/>
    <lineage>
        <taxon>Eukaryota</taxon>
        <taxon>Metazoa</taxon>
        <taxon>Ecdysozoa</taxon>
        <taxon>Arthropoda</taxon>
        <taxon>Hexapoda</taxon>
        <taxon>Insecta</taxon>
        <taxon>Pterygota</taxon>
        <taxon>Neoptera</taxon>
        <taxon>Endopterygota</taxon>
        <taxon>Hymenoptera</taxon>
        <taxon>Apocrita</taxon>
        <taxon>Proctotrupomorpha</taxon>
        <taxon>Chalcidoidea</taxon>
        <taxon>Aphelinidae</taxon>
        <taxon>Aphelininae</taxon>
        <taxon>Eretmocerus</taxon>
    </lineage>
</organism>
<keyword evidence="2" id="KW-1185">Reference proteome</keyword>
<protein>
    <submittedName>
        <fullName evidence="1">Uncharacterized protein</fullName>
    </submittedName>
</protein>
<proteinExistence type="predicted"/>
<reference evidence="1" key="1">
    <citation type="submission" date="2023-04" db="EMBL/GenBank/DDBJ databases">
        <title>A chromosome-level genome assembly of the parasitoid wasp Eretmocerus hayati.</title>
        <authorList>
            <person name="Zhong Y."/>
            <person name="Liu S."/>
            <person name="Liu Y."/>
        </authorList>
    </citation>
    <scope>NUCLEOTIDE SEQUENCE</scope>
    <source>
        <strain evidence="1">ZJU_SS_LIU_2023</strain>
    </source>
</reference>
<evidence type="ECO:0000313" key="1">
    <source>
        <dbReference type="EMBL" id="KAJ8666781.1"/>
    </source>
</evidence>
<comment type="caution">
    <text evidence="1">The sequence shown here is derived from an EMBL/GenBank/DDBJ whole genome shotgun (WGS) entry which is preliminary data.</text>
</comment>
<dbReference type="Proteomes" id="UP001239111">
    <property type="component" value="Chromosome 4"/>
</dbReference>